<protein>
    <submittedName>
        <fullName evidence="1">Uncharacterized protein</fullName>
    </submittedName>
</protein>
<reference evidence="1 2" key="1">
    <citation type="submission" date="2018-11" db="EMBL/GenBank/DDBJ databases">
        <authorList>
            <consortium name="Pathogen Informatics"/>
        </authorList>
    </citation>
    <scope>NUCLEOTIDE SEQUENCE [LARGE SCALE GENOMIC DNA]</scope>
</reference>
<dbReference type="Proteomes" id="UP000281553">
    <property type="component" value="Unassembled WGS sequence"/>
</dbReference>
<proteinExistence type="predicted"/>
<accession>A0A3P7P7J2</accession>
<dbReference type="AlphaFoldDB" id="A0A3P7P7J2"/>
<sequence>MLFKLHEIEILAQGDVRVIYEPFESWFPGQQSINKRNDLLLPSLSAIVADDGFMEESKTSGLYYSFSTDRVIFFLLNCFLEIAHPRVHTDADLCIPRRTKLLTLSHGLSLQHMPQRYGHSPMER</sequence>
<organism evidence="1 2">
    <name type="scientific">Dibothriocephalus latus</name>
    <name type="common">Fish tapeworm</name>
    <name type="synonym">Diphyllobothrium latum</name>
    <dbReference type="NCBI Taxonomy" id="60516"/>
    <lineage>
        <taxon>Eukaryota</taxon>
        <taxon>Metazoa</taxon>
        <taxon>Spiralia</taxon>
        <taxon>Lophotrochozoa</taxon>
        <taxon>Platyhelminthes</taxon>
        <taxon>Cestoda</taxon>
        <taxon>Eucestoda</taxon>
        <taxon>Diphyllobothriidea</taxon>
        <taxon>Diphyllobothriidae</taxon>
        <taxon>Dibothriocephalus</taxon>
    </lineage>
</organism>
<keyword evidence="2" id="KW-1185">Reference proteome</keyword>
<name>A0A3P7P7J2_DIBLA</name>
<dbReference type="EMBL" id="UYRU01058003">
    <property type="protein sequence ID" value="VDN14006.1"/>
    <property type="molecule type" value="Genomic_DNA"/>
</dbReference>
<evidence type="ECO:0000313" key="2">
    <source>
        <dbReference type="Proteomes" id="UP000281553"/>
    </source>
</evidence>
<evidence type="ECO:0000313" key="1">
    <source>
        <dbReference type="EMBL" id="VDN14006.1"/>
    </source>
</evidence>
<gene>
    <name evidence="1" type="ORF">DILT_LOCUS9837</name>
</gene>